<dbReference type="SMR" id="A0A2A2D8M0"/>
<dbReference type="Pfam" id="PF00067">
    <property type="entry name" value="p450"/>
    <property type="match status" value="1"/>
</dbReference>
<keyword evidence="2 7" id="KW-0349">Heme</keyword>
<dbReference type="CDD" id="cd11049">
    <property type="entry name" value="CYP170A1-like"/>
    <property type="match status" value="1"/>
</dbReference>
<comment type="similarity">
    <text evidence="1 8">Belongs to the cytochrome P450 family.</text>
</comment>
<reference evidence="10 11" key="1">
    <citation type="submission" date="2017-08" db="EMBL/GenBank/DDBJ databases">
        <title>Genome sequence of Streptomyces albireticuli NRRL B-1670.</title>
        <authorList>
            <person name="Graham D.E."/>
            <person name="Mahan K.M."/>
            <person name="Klingeman D.M."/>
            <person name="Hettich R.L."/>
            <person name="Parry R.J."/>
            <person name="Spain J.C."/>
        </authorList>
    </citation>
    <scope>NUCLEOTIDE SEQUENCE [LARGE SCALE GENOMIC DNA]</scope>
    <source>
        <strain evidence="10 11">NRRL B-1670</strain>
    </source>
</reference>
<evidence type="ECO:0000313" key="11">
    <source>
        <dbReference type="Proteomes" id="UP000218944"/>
    </source>
</evidence>
<dbReference type="GO" id="GO:0020037">
    <property type="term" value="F:heme binding"/>
    <property type="evidence" value="ECO:0007669"/>
    <property type="project" value="InterPro"/>
</dbReference>
<keyword evidence="3 7" id="KW-0479">Metal-binding</keyword>
<keyword evidence="6 8" id="KW-0503">Monooxygenase</keyword>
<feature type="region of interest" description="Disordered" evidence="9">
    <location>
        <begin position="1"/>
        <end position="28"/>
    </location>
</feature>
<evidence type="ECO:0000256" key="3">
    <source>
        <dbReference type="ARBA" id="ARBA00022723"/>
    </source>
</evidence>
<keyword evidence="4 8" id="KW-0560">Oxidoreductase</keyword>
<dbReference type="PROSITE" id="PS00086">
    <property type="entry name" value="CYTOCHROME_P450"/>
    <property type="match status" value="1"/>
</dbReference>
<name>A0A2A2D8M0_9ACTN</name>
<dbReference type="RefSeq" id="WP_095581698.1">
    <property type="nucleotide sequence ID" value="NZ_JAJQQS010000010.1"/>
</dbReference>
<protein>
    <submittedName>
        <fullName evidence="10">Cytochrome P450</fullName>
    </submittedName>
</protein>
<dbReference type="EMBL" id="NSJV01000319">
    <property type="protein sequence ID" value="PAU47874.1"/>
    <property type="molecule type" value="Genomic_DNA"/>
</dbReference>
<gene>
    <name evidence="10" type="ORF">CK936_16320</name>
</gene>
<feature type="compositionally biased region" description="Low complexity" evidence="9">
    <location>
        <begin position="10"/>
        <end position="20"/>
    </location>
</feature>
<feature type="binding site" description="axial binding residue" evidence="7">
    <location>
        <position position="412"/>
    </location>
    <ligand>
        <name>heme</name>
        <dbReference type="ChEBI" id="CHEBI:30413"/>
    </ligand>
    <ligandPart>
        <name>Fe</name>
        <dbReference type="ChEBI" id="CHEBI:18248"/>
    </ligandPart>
</feature>
<evidence type="ECO:0000256" key="7">
    <source>
        <dbReference type="PIRSR" id="PIRSR602401-1"/>
    </source>
</evidence>
<evidence type="ECO:0000256" key="8">
    <source>
        <dbReference type="RuleBase" id="RU000461"/>
    </source>
</evidence>
<dbReference type="Proteomes" id="UP000218944">
    <property type="component" value="Unassembled WGS sequence"/>
</dbReference>
<sequence length="466" mass="51805">MTMTSRENRSSSAQSAASPPESRHRDGRKAPVALPLLGHAWPLMRSPLRFMTQLSSYGDVVPLRLGTLPVQAVTDPGLVHRVLATDGRSFVRGRFFEKTGMIGGEQGLVAISGPTHLRDRRALQPMFRRDHIAGFAKGMREAAQDVTGRWEAGQVVPVDHAMNELVLSSLVRSLLGGRPSEEMTAAFHRNLSILSQGLVTRCILPTWCMYVPTPSNRRFQHAIDSMRSAINQAITVCRDREQGTAGLLDLITEQREEDGQVWTDRKICDHVMHIMLAGVETSGATLAWVFHELGRHPRIADQVQAEVDRVLGGAPPDTDDLPKLELTGRVILETLRQHAIWMGMRRTKDPVTLGETTLPAGTEVLYSPHALHHDPRWFPEPERFDPDRWLPERAHSVPKGAYIPFGAGVHKCIGDSFAIMEITIVTAVIFQRWRLQPVPEAKVVPVARADVHPNHLPMTVTPRASL</sequence>
<dbReference type="GO" id="GO:0016705">
    <property type="term" value="F:oxidoreductase activity, acting on paired donors, with incorporation or reduction of molecular oxygen"/>
    <property type="evidence" value="ECO:0007669"/>
    <property type="project" value="InterPro"/>
</dbReference>
<dbReference type="GO" id="GO:0005506">
    <property type="term" value="F:iron ion binding"/>
    <property type="evidence" value="ECO:0007669"/>
    <property type="project" value="InterPro"/>
</dbReference>
<evidence type="ECO:0000256" key="2">
    <source>
        <dbReference type="ARBA" id="ARBA00022617"/>
    </source>
</evidence>
<dbReference type="InterPro" id="IPR002401">
    <property type="entry name" value="Cyt_P450_E_grp-I"/>
</dbReference>
<dbReference type="InterPro" id="IPR017972">
    <property type="entry name" value="Cyt_P450_CS"/>
</dbReference>
<comment type="cofactor">
    <cofactor evidence="7">
        <name>heme</name>
        <dbReference type="ChEBI" id="CHEBI:30413"/>
    </cofactor>
</comment>
<comment type="caution">
    <text evidence="10">The sequence shown here is derived from an EMBL/GenBank/DDBJ whole genome shotgun (WGS) entry which is preliminary data.</text>
</comment>
<accession>A0A2A2D8M0</accession>
<dbReference type="Gene3D" id="1.10.630.10">
    <property type="entry name" value="Cytochrome P450"/>
    <property type="match status" value="1"/>
</dbReference>
<dbReference type="InterPro" id="IPR036396">
    <property type="entry name" value="Cyt_P450_sf"/>
</dbReference>
<evidence type="ECO:0000256" key="9">
    <source>
        <dbReference type="SAM" id="MobiDB-lite"/>
    </source>
</evidence>
<dbReference type="SUPFAM" id="SSF48264">
    <property type="entry name" value="Cytochrome P450"/>
    <property type="match status" value="1"/>
</dbReference>
<dbReference type="InterPro" id="IPR050196">
    <property type="entry name" value="Cytochrome_P450_Monoox"/>
</dbReference>
<keyword evidence="5 7" id="KW-0408">Iron</keyword>
<evidence type="ECO:0000313" key="10">
    <source>
        <dbReference type="EMBL" id="PAU47874.1"/>
    </source>
</evidence>
<evidence type="ECO:0000256" key="6">
    <source>
        <dbReference type="ARBA" id="ARBA00023033"/>
    </source>
</evidence>
<dbReference type="AlphaFoldDB" id="A0A2A2D8M0"/>
<dbReference type="PRINTS" id="PR00385">
    <property type="entry name" value="P450"/>
</dbReference>
<dbReference type="InterPro" id="IPR001128">
    <property type="entry name" value="Cyt_P450"/>
</dbReference>
<dbReference type="PRINTS" id="PR00463">
    <property type="entry name" value="EP450I"/>
</dbReference>
<organism evidence="10 11">
    <name type="scientific">Streptomyces albireticuli</name>
    <dbReference type="NCBI Taxonomy" id="1940"/>
    <lineage>
        <taxon>Bacteria</taxon>
        <taxon>Bacillati</taxon>
        <taxon>Actinomycetota</taxon>
        <taxon>Actinomycetes</taxon>
        <taxon>Kitasatosporales</taxon>
        <taxon>Streptomycetaceae</taxon>
        <taxon>Streptomyces</taxon>
    </lineage>
</organism>
<dbReference type="PANTHER" id="PTHR24291">
    <property type="entry name" value="CYTOCHROME P450 FAMILY 4"/>
    <property type="match status" value="1"/>
</dbReference>
<keyword evidence="11" id="KW-1185">Reference proteome</keyword>
<dbReference type="PANTHER" id="PTHR24291:SF50">
    <property type="entry name" value="BIFUNCTIONAL ALBAFLAVENONE MONOOXYGENASE_TERPENE SYNTHASE"/>
    <property type="match status" value="1"/>
</dbReference>
<evidence type="ECO:0000256" key="1">
    <source>
        <dbReference type="ARBA" id="ARBA00010617"/>
    </source>
</evidence>
<evidence type="ECO:0000256" key="5">
    <source>
        <dbReference type="ARBA" id="ARBA00023004"/>
    </source>
</evidence>
<dbReference type="GO" id="GO:0004497">
    <property type="term" value="F:monooxygenase activity"/>
    <property type="evidence" value="ECO:0007669"/>
    <property type="project" value="UniProtKB-KW"/>
</dbReference>
<proteinExistence type="inferred from homology"/>
<evidence type="ECO:0000256" key="4">
    <source>
        <dbReference type="ARBA" id="ARBA00023002"/>
    </source>
</evidence>